<dbReference type="AlphaFoldDB" id="E6PQ87"/>
<comment type="caution">
    <text evidence="1">The sequence shown here is derived from an EMBL/GenBank/DDBJ whole genome shotgun (WGS) entry which is preliminary data.</text>
</comment>
<evidence type="ECO:0000313" key="1">
    <source>
        <dbReference type="EMBL" id="CBH97091.1"/>
    </source>
</evidence>
<name>E6PQ87_9ZZZZ</name>
<proteinExistence type="predicted"/>
<gene>
    <name evidence="1" type="ORF">CARN2_1701</name>
</gene>
<protein>
    <submittedName>
        <fullName evidence="1">Uncharacterized protein</fullName>
    </submittedName>
</protein>
<reference evidence="1" key="1">
    <citation type="submission" date="2009-10" db="EMBL/GenBank/DDBJ databases">
        <title>Diversity of trophic interactions inside an arsenic-rich microbial ecosystem.</title>
        <authorList>
            <person name="Bertin P.N."/>
            <person name="Heinrich-Salmeron A."/>
            <person name="Pelletier E."/>
            <person name="Goulhen-Chollet F."/>
            <person name="Arsene-Ploetze F."/>
            <person name="Gallien S."/>
            <person name="Calteau A."/>
            <person name="Vallenet D."/>
            <person name="Casiot C."/>
            <person name="Chane-Woon-Ming B."/>
            <person name="Giloteaux L."/>
            <person name="Barakat M."/>
            <person name="Bonnefoy V."/>
            <person name="Bruneel O."/>
            <person name="Chandler M."/>
            <person name="Cleiss J."/>
            <person name="Duran R."/>
            <person name="Elbaz-Poulichet F."/>
            <person name="Fonknechten N."/>
            <person name="Lauga B."/>
            <person name="Mornico D."/>
            <person name="Ortet P."/>
            <person name="Schaeffer C."/>
            <person name="Siguier P."/>
            <person name="Alexander Thil Smith A."/>
            <person name="Van Dorsselaer A."/>
            <person name="Weissenbach J."/>
            <person name="Medigue C."/>
            <person name="Le Paslier D."/>
        </authorList>
    </citation>
    <scope>NUCLEOTIDE SEQUENCE</scope>
</reference>
<sequence length="111" mass="12190">MTQSQQPPDSIKTVTDARGRILALKRPNVLAQYRLVDALGDSAANRVYLAMCVPVLYLSAIDEHPVSQPSTKREIEALIQRLDDDGLKALNDAIVEHFSTSDQAEVTSAKK</sequence>
<dbReference type="EMBL" id="CABM01000041">
    <property type="protein sequence ID" value="CBH97091.1"/>
    <property type="molecule type" value="Genomic_DNA"/>
</dbReference>
<accession>E6PQ87</accession>
<organism evidence="1">
    <name type="scientific">mine drainage metagenome</name>
    <dbReference type="NCBI Taxonomy" id="410659"/>
    <lineage>
        <taxon>unclassified sequences</taxon>
        <taxon>metagenomes</taxon>
        <taxon>ecological metagenomes</taxon>
    </lineage>
</organism>